<reference evidence="9 10" key="1">
    <citation type="journal article" date="2019" name="Nat. Ecol. Evol.">
        <title>Megaphylogeny resolves global patterns of mushroom evolution.</title>
        <authorList>
            <person name="Varga T."/>
            <person name="Krizsan K."/>
            <person name="Foldi C."/>
            <person name="Dima B."/>
            <person name="Sanchez-Garcia M."/>
            <person name="Sanchez-Ramirez S."/>
            <person name="Szollosi G.J."/>
            <person name="Szarkandi J.G."/>
            <person name="Papp V."/>
            <person name="Albert L."/>
            <person name="Andreopoulos W."/>
            <person name="Angelini C."/>
            <person name="Antonin V."/>
            <person name="Barry K.W."/>
            <person name="Bougher N.L."/>
            <person name="Buchanan P."/>
            <person name="Buyck B."/>
            <person name="Bense V."/>
            <person name="Catcheside P."/>
            <person name="Chovatia M."/>
            <person name="Cooper J."/>
            <person name="Damon W."/>
            <person name="Desjardin D."/>
            <person name="Finy P."/>
            <person name="Geml J."/>
            <person name="Haridas S."/>
            <person name="Hughes K."/>
            <person name="Justo A."/>
            <person name="Karasinski D."/>
            <person name="Kautmanova I."/>
            <person name="Kiss B."/>
            <person name="Kocsube S."/>
            <person name="Kotiranta H."/>
            <person name="LaButti K.M."/>
            <person name="Lechner B.E."/>
            <person name="Liimatainen K."/>
            <person name="Lipzen A."/>
            <person name="Lukacs Z."/>
            <person name="Mihaltcheva S."/>
            <person name="Morgado L.N."/>
            <person name="Niskanen T."/>
            <person name="Noordeloos M.E."/>
            <person name="Ohm R.A."/>
            <person name="Ortiz-Santana B."/>
            <person name="Ovrebo C."/>
            <person name="Racz N."/>
            <person name="Riley R."/>
            <person name="Savchenko A."/>
            <person name="Shiryaev A."/>
            <person name="Soop K."/>
            <person name="Spirin V."/>
            <person name="Szebenyi C."/>
            <person name="Tomsovsky M."/>
            <person name="Tulloss R.E."/>
            <person name="Uehling J."/>
            <person name="Grigoriev I.V."/>
            <person name="Vagvolgyi C."/>
            <person name="Papp T."/>
            <person name="Martin F.M."/>
            <person name="Miettinen O."/>
            <person name="Hibbett D.S."/>
            <person name="Nagy L.G."/>
        </authorList>
    </citation>
    <scope>NUCLEOTIDE SEQUENCE [LARGE SCALE GENOMIC DNA]</scope>
    <source>
        <strain evidence="9 10">CBS 309.79</strain>
    </source>
</reference>
<gene>
    <name evidence="9" type="ORF">BDV98DRAFT_265764</name>
</gene>
<feature type="compositionally biased region" description="Low complexity" evidence="7">
    <location>
        <begin position="157"/>
        <end position="171"/>
    </location>
</feature>
<evidence type="ECO:0000256" key="5">
    <source>
        <dbReference type="ARBA" id="ARBA00023242"/>
    </source>
</evidence>
<evidence type="ECO:0000259" key="8">
    <source>
        <dbReference type="PROSITE" id="PS51088"/>
    </source>
</evidence>
<evidence type="ECO:0000313" key="10">
    <source>
        <dbReference type="Proteomes" id="UP000305067"/>
    </source>
</evidence>
<keyword evidence="5" id="KW-0539">Nucleus</keyword>
<dbReference type="OrthoDB" id="10006572at2759"/>
<dbReference type="STRING" id="1884261.A0A5C3Q8D3"/>
<comment type="similarity">
    <text evidence="2">Belongs to the TEC1 family.</text>
</comment>
<dbReference type="PANTHER" id="PTHR11834:SF0">
    <property type="entry name" value="PROTEIN SCALLOPED"/>
    <property type="match status" value="1"/>
</dbReference>
<evidence type="ECO:0000256" key="2">
    <source>
        <dbReference type="ARBA" id="ARBA00008421"/>
    </source>
</evidence>
<dbReference type="PROSITE" id="PS51088">
    <property type="entry name" value="TEA_2"/>
    <property type="match status" value="1"/>
</dbReference>
<dbReference type="Pfam" id="PF01285">
    <property type="entry name" value="TEA"/>
    <property type="match status" value="1"/>
</dbReference>
<comment type="subcellular location">
    <subcellularLocation>
        <location evidence="1">Nucleus</location>
    </subcellularLocation>
</comment>
<keyword evidence="4" id="KW-0804">Transcription</keyword>
<feature type="compositionally biased region" description="Low complexity" evidence="7">
    <location>
        <begin position="1"/>
        <end position="27"/>
    </location>
</feature>
<evidence type="ECO:0000313" key="9">
    <source>
        <dbReference type="EMBL" id="TFK97319.1"/>
    </source>
</evidence>
<dbReference type="GO" id="GO:0005634">
    <property type="term" value="C:nucleus"/>
    <property type="evidence" value="ECO:0007669"/>
    <property type="project" value="UniProtKB-SubCell"/>
</dbReference>
<feature type="DNA-binding region" description="TEA" evidence="6">
    <location>
        <begin position="51"/>
        <end position="125"/>
    </location>
</feature>
<evidence type="ECO:0000256" key="7">
    <source>
        <dbReference type="SAM" id="MobiDB-lite"/>
    </source>
</evidence>
<dbReference type="InterPro" id="IPR000818">
    <property type="entry name" value="TEA/ATTS_dom"/>
</dbReference>
<dbReference type="InterPro" id="IPR038096">
    <property type="entry name" value="TEA/ATTS_sf"/>
</dbReference>
<dbReference type="Proteomes" id="UP000305067">
    <property type="component" value="Unassembled WGS sequence"/>
</dbReference>
<keyword evidence="10" id="KW-1185">Reference proteome</keyword>
<name>A0A5C3Q8D3_9AGAR</name>
<organism evidence="9 10">
    <name type="scientific">Pterulicium gracile</name>
    <dbReference type="NCBI Taxonomy" id="1884261"/>
    <lineage>
        <taxon>Eukaryota</taxon>
        <taxon>Fungi</taxon>
        <taxon>Dikarya</taxon>
        <taxon>Basidiomycota</taxon>
        <taxon>Agaricomycotina</taxon>
        <taxon>Agaricomycetes</taxon>
        <taxon>Agaricomycetidae</taxon>
        <taxon>Agaricales</taxon>
        <taxon>Pleurotineae</taxon>
        <taxon>Pterulaceae</taxon>
        <taxon>Pterulicium</taxon>
    </lineage>
</organism>
<dbReference type="GO" id="GO:0005667">
    <property type="term" value="C:transcription regulator complex"/>
    <property type="evidence" value="ECO:0007669"/>
    <property type="project" value="TreeGrafter"/>
</dbReference>
<feature type="region of interest" description="Disordered" evidence="7">
    <location>
        <begin position="149"/>
        <end position="178"/>
    </location>
</feature>
<dbReference type="SMART" id="SM00426">
    <property type="entry name" value="TEA"/>
    <property type="match status" value="1"/>
</dbReference>
<feature type="domain" description="TEA" evidence="8">
    <location>
        <begin position="51"/>
        <end position="125"/>
    </location>
</feature>
<evidence type="ECO:0000256" key="6">
    <source>
        <dbReference type="PROSITE-ProRule" id="PRU00505"/>
    </source>
</evidence>
<sequence>MTSCSSPSSPRIKTSSSEPSSPATMHSTQPKKQARDVFQTILKGRRSWKTLRDGDLVWPPDLEAALLEGLESYVPDDSRETRLLGRFPRRNRFISDYIFQATGKTRTPKQVGSRLQQLRDTTGGKHLLKLLCPSRRDLDQYRDTCGSPTSPFASDYSGPSDGSTPSTPTTPNFHSRHTPHTVVTIEVLPKSSPVPYFYESSPQHGSSCYCVSYSPVVSESACPQNGSVSFFRPSSQPRHLRCIDPTITFVRRADLPPMRYCYSFFTVVSNGTTIHTDTAPVEVSPVVADSLPEEEASEVYSTRLVPRFWDEMCEIDDPSKLSIYHEVVYSASDTSQPQTVFKATYKFVYSPLGSPSIVGSSCSRSSTEPASPMTPPLSSIMSHSAPYPTIAGYSATEVLTDCTSGNGNATSGYYGAKYSFSPAVFSDGLIACNGDLNTPFELTSIDELDLEVDVDDLEGSYSPVMLSNQTISSSFEYPLGTTESYFVRDYGY</sequence>
<evidence type="ECO:0000256" key="1">
    <source>
        <dbReference type="ARBA" id="ARBA00004123"/>
    </source>
</evidence>
<evidence type="ECO:0000256" key="3">
    <source>
        <dbReference type="ARBA" id="ARBA00023015"/>
    </source>
</evidence>
<dbReference type="EMBL" id="ML178848">
    <property type="protein sequence ID" value="TFK97319.1"/>
    <property type="molecule type" value="Genomic_DNA"/>
</dbReference>
<dbReference type="PRINTS" id="PR00065">
    <property type="entry name" value="TEADOMAIN"/>
</dbReference>
<dbReference type="PANTHER" id="PTHR11834">
    <property type="entry name" value="TRANSCRIPTIONAL ENHANCER FACTOR TEF RELATED"/>
    <property type="match status" value="1"/>
</dbReference>
<dbReference type="Gene3D" id="6.10.20.40">
    <property type="entry name" value="TEA/ATTS domain"/>
    <property type="match status" value="1"/>
</dbReference>
<dbReference type="AlphaFoldDB" id="A0A5C3Q8D3"/>
<dbReference type="InterPro" id="IPR050937">
    <property type="entry name" value="TEC1_TEAD_TF"/>
</dbReference>
<proteinExistence type="inferred from homology"/>
<evidence type="ECO:0000256" key="4">
    <source>
        <dbReference type="ARBA" id="ARBA00023163"/>
    </source>
</evidence>
<keyword evidence="3" id="KW-0805">Transcription regulation</keyword>
<feature type="region of interest" description="Disordered" evidence="7">
    <location>
        <begin position="1"/>
        <end position="35"/>
    </location>
</feature>
<dbReference type="GO" id="GO:0000978">
    <property type="term" value="F:RNA polymerase II cis-regulatory region sequence-specific DNA binding"/>
    <property type="evidence" value="ECO:0007669"/>
    <property type="project" value="TreeGrafter"/>
</dbReference>
<accession>A0A5C3Q8D3</accession>
<dbReference type="GO" id="GO:0000981">
    <property type="term" value="F:DNA-binding transcription factor activity, RNA polymerase II-specific"/>
    <property type="evidence" value="ECO:0007669"/>
    <property type="project" value="TreeGrafter"/>
</dbReference>
<protein>
    <recommendedName>
        <fullName evidence="8">TEA domain-containing protein</fullName>
    </recommendedName>
</protein>